<name>A0A834B6V2_9CHIR</name>
<dbReference type="AlphaFoldDB" id="A0A834B6V2"/>
<accession>A0A834B6V2</accession>
<feature type="region of interest" description="Disordered" evidence="1">
    <location>
        <begin position="1"/>
        <end position="23"/>
    </location>
</feature>
<organism evidence="2 3">
    <name type="scientific">Phyllostomus discolor</name>
    <name type="common">pale spear-nosed bat</name>
    <dbReference type="NCBI Taxonomy" id="89673"/>
    <lineage>
        <taxon>Eukaryota</taxon>
        <taxon>Metazoa</taxon>
        <taxon>Chordata</taxon>
        <taxon>Craniata</taxon>
        <taxon>Vertebrata</taxon>
        <taxon>Euteleostomi</taxon>
        <taxon>Mammalia</taxon>
        <taxon>Eutheria</taxon>
        <taxon>Laurasiatheria</taxon>
        <taxon>Chiroptera</taxon>
        <taxon>Yangochiroptera</taxon>
        <taxon>Phyllostomidae</taxon>
        <taxon>Phyllostominae</taxon>
        <taxon>Phyllostomus</taxon>
    </lineage>
</organism>
<evidence type="ECO:0000313" key="2">
    <source>
        <dbReference type="EMBL" id="KAF6125334.1"/>
    </source>
</evidence>
<gene>
    <name evidence="2" type="ORF">HJG60_009834</name>
</gene>
<comment type="caution">
    <text evidence="2">The sequence shown here is derived from an EMBL/GenBank/DDBJ whole genome shotgun (WGS) entry which is preliminary data.</text>
</comment>
<evidence type="ECO:0000313" key="3">
    <source>
        <dbReference type="Proteomes" id="UP000664940"/>
    </source>
</evidence>
<evidence type="ECO:0000256" key="1">
    <source>
        <dbReference type="SAM" id="MobiDB-lite"/>
    </source>
</evidence>
<dbReference type="EMBL" id="JABVXQ010000002">
    <property type="protein sequence ID" value="KAF6125334.1"/>
    <property type="molecule type" value="Genomic_DNA"/>
</dbReference>
<proteinExistence type="predicted"/>
<sequence>MGQTFAHWSSPRPLAQRSPLVLPSPIESGPRPSVLLAATGHLSFSDHPVRWRPGILPYRKLRGHGAAFLNAWQVLGRAVPASSELTPALTIWGPRALSLCAWSDASPPLPHGAPGPPFTVTLHSSRDSSFQPFPFAGRSPWSSGCVLGVCRVKTLLLSRKPHAPLTPLPSASLQSRSKAAAGGRPGPGQVRSSSLGVCLLGLEHFPRSPPHALRLCPPVLSCPLAS</sequence>
<reference evidence="2 3" key="1">
    <citation type="journal article" date="2020" name="Nature">
        <title>Six reference-quality genomes reveal evolution of bat adaptations.</title>
        <authorList>
            <person name="Jebb D."/>
            <person name="Huang Z."/>
            <person name="Pippel M."/>
            <person name="Hughes G.M."/>
            <person name="Lavrichenko K."/>
            <person name="Devanna P."/>
            <person name="Winkler S."/>
            <person name="Jermiin L.S."/>
            <person name="Skirmuntt E.C."/>
            <person name="Katzourakis A."/>
            <person name="Burkitt-Gray L."/>
            <person name="Ray D.A."/>
            <person name="Sullivan K.A.M."/>
            <person name="Roscito J.G."/>
            <person name="Kirilenko B.M."/>
            <person name="Davalos L.M."/>
            <person name="Corthals A.P."/>
            <person name="Power M.L."/>
            <person name="Jones G."/>
            <person name="Ransome R.D."/>
            <person name="Dechmann D.K.N."/>
            <person name="Locatelli A.G."/>
            <person name="Puechmaille S.J."/>
            <person name="Fedrigo O."/>
            <person name="Jarvis E.D."/>
            <person name="Hiller M."/>
            <person name="Vernes S.C."/>
            <person name="Myers E.W."/>
            <person name="Teeling E.C."/>
        </authorList>
    </citation>
    <scope>NUCLEOTIDE SEQUENCE [LARGE SCALE GENOMIC DNA]</scope>
    <source>
        <strain evidence="2">Bat1K_MPI-CBG_1</strain>
    </source>
</reference>
<protein>
    <submittedName>
        <fullName evidence="2">Uncharacterized protein</fullName>
    </submittedName>
</protein>
<dbReference type="Proteomes" id="UP000664940">
    <property type="component" value="Unassembled WGS sequence"/>
</dbReference>
<feature type="region of interest" description="Disordered" evidence="1">
    <location>
        <begin position="167"/>
        <end position="190"/>
    </location>
</feature>